<keyword evidence="2" id="KW-0472">Membrane</keyword>
<keyword evidence="2" id="KW-0812">Transmembrane</keyword>
<keyword evidence="2" id="KW-1133">Transmembrane helix</keyword>
<keyword evidence="4" id="KW-1185">Reference proteome</keyword>
<comment type="caution">
    <text evidence="3">The sequence shown here is derived from an EMBL/GenBank/DDBJ whole genome shotgun (WGS) entry which is preliminary data.</text>
</comment>
<sequence>MKNKAVLVPLGGALVIAVLVVLIVIVGYRGVSGTTAEADTRTTPSASASPSKTPSPKPTPTRTAKPTPTASKPPAKPRMAVVLDCTVDGTKKEFATVQAVWGLAASSFCEGRVRTSGVLSDVEKEAMEITFGPGYDPENLRYLYGVCANTEGIYVDYVRSGGQAKYLMGAYKLCPDHPKAAAIEATIASGQQMIAEEEANENAVAEVRQFGPGKYLIGVDLQPGVWQSVGEKVTDCYWEISDAQGNIIENNFISVAPQFSITVPEWAAGFTISGCTFRQIS</sequence>
<dbReference type="RefSeq" id="WP_227897286.1">
    <property type="nucleotide sequence ID" value="NZ_CP099467.1"/>
</dbReference>
<evidence type="ECO:0000313" key="4">
    <source>
        <dbReference type="Proteomes" id="UP001139158"/>
    </source>
</evidence>
<evidence type="ECO:0000256" key="1">
    <source>
        <dbReference type="SAM" id="MobiDB-lite"/>
    </source>
</evidence>
<evidence type="ECO:0000256" key="2">
    <source>
        <dbReference type="SAM" id="Phobius"/>
    </source>
</evidence>
<dbReference type="EMBL" id="JAJFZV010000018">
    <property type="protein sequence ID" value="MCC3299299.1"/>
    <property type="molecule type" value="Genomic_DNA"/>
</dbReference>
<name>A0A9X1MIR2_9MICC</name>
<protein>
    <submittedName>
        <fullName evidence="3">Uncharacterized protein</fullName>
    </submittedName>
</protein>
<feature type="compositionally biased region" description="Low complexity" evidence="1">
    <location>
        <begin position="41"/>
        <end position="52"/>
    </location>
</feature>
<feature type="transmembrane region" description="Helical" evidence="2">
    <location>
        <begin position="7"/>
        <end position="28"/>
    </location>
</feature>
<proteinExistence type="predicted"/>
<organism evidence="3 4">
    <name type="scientific">Arthrobacter caoxuetaonis</name>
    <dbReference type="NCBI Taxonomy" id="2886935"/>
    <lineage>
        <taxon>Bacteria</taxon>
        <taxon>Bacillati</taxon>
        <taxon>Actinomycetota</taxon>
        <taxon>Actinomycetes</taxon>
        <taxon>Micrococcales</taxon>
        <taxon>Micrococcaceae</taxon>
        <taxon>Arthrobacter</taxon>
    </lineage>
</organism>
<dbReference type="AlphaFoldDB" id="A0A9X1MIR2"/>
<accession>A0A9X1MIR2</accession>
<reference evidence="3" key="1">
    <citation type="submission" date="2021-10" db="EMBL/GenBank/DDBJ databases">
        <title>Novel species in genus Arthrobacter.</title>
        <authorList>
            <person name="Liu Y."/>
        </authorList>
    </citation>
    <scope>NUCLEOTIDE SEQUENCE</scope>
    <source>
        <strain evidence="3">Zg-Y453</strain>
    </source>
</reference>
<dbReference type="Proteomes" id="UP001139158">
    <property type="component" value="Unassembled WGS sequence"/>
</dbReference>
<feature type="region of interest" description="Disordered" evidence="1">
    <location>
        <begin position="35"/>
        <end position="76"/>
    </location>
</feature>
<gene>
    <name evidence="3" type="ORF">LJ757_16025</name>
</gene>
<feature type="compositionally biased region" description="Low complexity" evidence="1">
    <location>
        <begin position="60"/>
        <end position="73"/>
    </location>
</feature>
<evidence type="ECO:0000313" key="3">
    <source>
        <dbReference type="EMBL" id="MCC3299299.1"/>
    </source>
</evidence>